<dbReference type="EMBL" id="GBRH01165351">
    <property type="protein sequence ID" value="JAE32545.1"/>
    <property type="molecule type" value="Transcribed_RNA"/>
</dbReference>
<sequence>MGYVKFLCHRKLELKLVVLYRTSTFNNNPNNCSDMEAKSSAATQTGIQLRNLYS</sequence>
<evidence type="ECO:0000313" key="1">
    <source>
        <dbReference type="EMBL" id="JAE32545.1"/>
    </source>
</evidence>
<organism evidence="1">
    <name type="scientific">Arundo donax</name>
    <name type="common">Giant reed</name>
    <name type="synonym">Donax arundinaceus</name>
    <dbReference type="NCBI Taxonomy" id="35708"/>
    <lineage>
        <taxon>Eukaryota</taxon>
        <taxon>Viridiplantae</taxon>
        <taxon>Streptophyta</taxon>
        <taxon>Embryophyta</taxon>
        <taxon>Tracheophyta</taxon>
        <taxon>Spermatophyta</taxon>
        <taxon>Magnoliopsida</taxon>
        <taxon>Liliopsida</taxon>
        <taxon>Poales</taxon>
        <taxon>Poaceae</taxon>
        <taxon>PACMAD clade</taxon>
        <taxon>Arundinoideae</taxon>
        <taxon>Arundineae</taxon>
        <taxon>Arundo</taxon>
    </lineage>
</organism>
<reference evidence="1" key="2">
    <citation type="journal article" date="2015" name="Data Brief">
        <title>Shoot transcriptome of the giant reed, Arundo donax.</title>
        <authorList>
            <person name="Barrero R.A."/>
            <person name="Guerrero F.D."/>
            <person name="Moolhuijzen P."/>
            <person name="Goolsby J.A."/>
            <person name="Tidwell J."/>
            <person name="Bellgard S.E."/>
            <person name="Bellgard M.I."/>
        </authorList>
    </citation>
    <scope>NUCLEOTIDE SEQUENCE</scope>
    <source>
        <tissue evidence="1">Shoot tissue taken approximately 20 cm above the soil surface</tissue>
    </source>
</reference>
<proteinExistence type="predicted"/>
<name>A0A0A9H5Q4_ARUDO</name>
<accession>A0A0A9H5Q4</accession>
<dbReference type="AlphaFoldDB" id="A0A0A9H5Q4"/>
<reference evidence="1" key="1">
    <citation type="submission" date="2014-09" db="EMBL/GenBank/DDBJ databases">
        <authorList>
            <person name="Magalhaes I.L.F."/>
            <person name="Oliveira U."/>
            <person name="Santos F.R."/>
            <person name="Vidigal T.H.D.A."/>
            <person name="Brescovit A.D."/>
            <person name="Santos A.J."/>
        </authorList>
    </citation>
    <scope>NUCLEOTIDE SEQUENCE</scope>
    <source>
        <tissue evidence="1">Shoot tissue taken approximately 20 cm above the soil surface</tissue>
    </source>
</reference>
<protein>
    <submittedName>
        <fullName evidence="1">Uncharacterized protein</fullName>
    </submittedName>
</protein>